<feature type="transmembrane region" description="Helical" evidence="6">
    <location>
        <begin position="156"/>
        <end position="177"/>
    </location>
</feature>
<name>A0A6L8W5T6_9PROT</name>
<feature type="transmembrane region" description="Helical" evidence="6">
    <location>
        <begin position="197"/>
        <end position="216"/>
    </location>
</feature>
<sequence>MLDAEGSGPVTHEVSLKRKLTLPLLILYGLGVTIGAGIYVLVGTTAARAGVYAPVSFLIAATVVAFTGFAYAELSTRHPVSAGEAAYVRAGFNSNSLTLIVGLLVAASGIVSSAAVSIGAAAYIGEIVPLSQTFLSIAIILIVGVIAAWGILESVFIAAVFTIVEIAGLGFVIYFGISSDPAIISKVGTLFPPLEGVVWGGIISASLLAFFAFVGFEDIANVAEEVVEPHRTLPRGIILTLVVATVLYFLVVSVVVLVVPMAELSSSAAPLALVFEKAGSTASGIFRLIAIIATTNGVLIQIIMASRVIYGLSKQKSLPSFLSIVNPVTRTPLTATAIIVALVLLFATLLPIDQLAEATSSIVLLVFSLVNLALIRLKMTAPQPTEGVFVVPLWVPVMGLLTSIALLISGLLPI</sequence>
<evidence type="ECO:0000256" key="6">
    <source>
        <dbReference type="SAM" id="Phobius"/>
    </source>
</evidence>
<feature type="transmembrane region" description="Helical" evidence="6">
    <location>
        <begin position="389"/>
        <end position="412"/>
    </location>
</feature>
<evidence type="ECO:0000256" key="2">
    <source>
        <dbReference type="ARBA" id="ARBA00022448"/>
    </source>
</evidence>
<comment type="subcellular location">
    <subcellularLocation>
        <location evidence="1">Membrane</location>
        <topology evidence="1">Multi-pass membrane protein</topology>
    </subcellularLocation>
</comment>
<gene>
    <name evidence="7" type="ORF">GQE98_05550</name>
</gene>
<keyword evidence="8" id="KW-1185">Reference proteome</keyword>
<keyword evidence="3 6" id="KW-0812">Transmembrane</keyword>
<feature type="transmembrane region" description="Helical" evidence="6">
    <location>
        <begin position="331"/>
        <end position="352"/>
    </location>
</feature>
<dbReference type="EMBL" id="WTUW01000001">
    <property type="protein sequence ID" value="MZR30099.1"/>
    <property type="molecule type" value="Genomic_DNA"/>
</dbReference>
<protein>
    <submittedName>
        <fullName evidence="7">Amino acid permease</fullName>
    </submittedName>
</protein>
<reference evidence="7 8" key="1">
    <citation type="submission" date="2019-12" db="EMBL/GenBank/DDBJ databases">
        <title>Snethiella sp. nov. sp. isolated from sea sand.</title>
        <authorList>
            <person name="Kim J."/>
            <person name="Jeong S.E."/>
            <person name="Jung H.S."/>
            <person name="Jeon C.O."/>
        </authorList>
    </citation>
    <scope>NUCLEOTIDE SEQUENCE [LARGE SCALE GENOMIC DNA]</scope>
    <source>
        <strain evidence="7 8">DP05</strain>
    </source>
</reference>
<dbReference type="Proteomes" id="UP000476030">
    <property type="component" value="Unassembled WGS sequence"/>
</dbReference>
<evidence type="ECO:0000313" key="7">
    <source>
        <dbReference type="EMBL" id="MZR30099.1"/>
    </source>
</evidence>
<keyword evidence="4 6" id="KW-1133">Transmembrane helix</keyword>
<feature type="transmembrane region" description="Helical" evidence="6">
    <location>
        <begin position="51"/>
        <end position="72"/>
    </location>
</feature>
<dbReference type="PANTHER" id="PTHR43243">
    <property type="entry name" value="INNER MEMBRANE TRANSPORTER YGJI-RELATED"/>
    <property type="match status" value="1"/>
</dbReference>
<dbReference type="Pfam" id="PF13520">
    <property type="entry name" value="AA_permease_2"/>
    <property type="match status" value="1"/>
</dbReference>
<organism evidence="7 8">
    <name type="scientific">Sneathiella litorea</name>
    <dbReference type="NCBI Taxonomy" id="2606216"/>
    <lineage>
        <taxon>Bacteria</taxon>
        <taxon>Pseudomonadati</taxon>
        <taxon>Pseudomonadota</taxon>
        <taxon>Alphaproteobacteria</taxon>
        <taxon>Sneathiellales</taxon>
        <taxon>Sneathiellaceae</taxon>
        <taxon>Sneathiella</taxon>
    </lineage>
</organism>
<dbReference type="PANTHER" id="PTHR43243:SF4">
    <property type="entry name" value="CATIONIC AMINO ACID TRANSPORTER 4"/>
    <property type="match status" value="1"/>
</dbReference>
<feature type="transmembrane region" description="Helical" evidence="6">
    <location>
        <begin position="20"/>
        <end position="39"/>
    </location>
</feature>
<dbReference type="Gene3D" id="1.20.1740.10">
    <property type="entry name" value="Amino acid/polyamine transporter I"/>
    <property type="match status" value="1"/>
</dbReference>
<feature type="transmembrane region" description="Helical" evidence="6">
    <location>
        <begin position="97"/>
        <end position="124"/>
    </location>
</feature>
<evidence type="ECO:0000313" key="8">
    <source>
        <dbReference type="Proteomes" id="UP000476030"/>
    </source>
</evidence>
<dbReference type="InterPro" id="IPR002293">
    <property type="entry name" value="AA/rel_permease1"/>
</dbReference>
<dbReference type="RefSeq" id="WP_161314626.1">
    <property type="nucleotide sequence ID" value="NZ_WTUW01000001.1"/>
</dbReference>
<comment type="caution">
    <text evidence="7">The sequence shown here is derived from an EMBL/GenBank/DDBJ whole genome shotgun (WGS) entry which is preliminary data.</text>
</comment>
<feature type="transmembrane region" description="Helical" evidence="6">
    <location>
        <begin position="130"/>
        <end position="149"/>
    </location>
</feature>
<feature type="transmembrane region" description="Helical" evidence="6">
    <location>
        <begin position="282"/>
        <end position="310"/>
    </location>
</feature>
<accession>A0A6L8W5T6</accession>
<dbReference type="PIRSF" id="PIRSF006060">
    <property type="entry name" value="AA_transporter"/>
    <property type="match status" value="1"/>
</dbReference>
<evidence type="ECO:0000256" key="3">
    <source>
        <dbReference type="ARBA" id="ARBA00022692"/>
    </source>
</evidence>
<evidence type="ECO:0000256" key="4">
    <source>
        <dbReference type="ARBA" id="ARBA00022989"/>
    </source>
</evidence>
<keyword evidence="2" id="KW-0813">Transport</keyword>
<dbReference type="GO" id="GO:0015171">
    <property type="term" value="F:amino acid transmembrane transporter activity"/>
    <property type="evidence" value="ECO:0007669"/>
    <property type="project" value="TreeGrafter"/>
</dbReference>
<proteinExistence type="predicted"/>
<feature type="transmembrane region" description="Helical" evidence="6">
    <location>
        <begin position="237"/>
        <end position="262"/>
    </location>
</feature>
<evidence type="ECO:0000256" key="5">
    <source>
        <dbReference type="ARBA" id="ARBA00023136"/>
    </source>
</evidence>
<dbReference type="AlphaFoldDB" id="A0A6L8W5T6"/>
<dbReference type="GO" id="GO:0016020">
    <property type="term" value="C:membrane"/>
    <property type="evidence" value="ECO:0007669"/>
    <property type="project" value="UniProtKB-SubCell"/>
</dbReference>
<keyword evidence="5 6" id="KW-0472">Membrane</keyword>
<evidence type="ECO:0000256" key="1">
    <source>
        <dbReference type="ARBA" id="ARBA00004141"/>
    </source>
</evidence>
<feature type="transmembrane region" description="Helical" evidence="6">
    <location>
        <begin position="358"/>
        <end position="377"/>
    </location>
</feature>